<dbReference type="PROSITE" id="PS50928">
    <property type="entry name" value="ABC_TM1"/>
    <property type="match status" value="1"/>
</dbReference>
<feature type="transmembrane region" description="Helical" evidence="8">
    <location>
        <begin position="7"/>
        <end position="33"/>
    </location>
</feature>
<feature type="domain" description="ABC transmembrane type-1" evidence="9">
    <location>
        <begin position="59"/>
        <end position="262"/>
    </location>
</feature>
<evidence type="ECO:0000256" key="1">
    <source>
        <dbReference type="ARBA" id="ARBA00004651"/>
    </source>
</evidence>
<keyword evidence="5 8" id="KW-0812">Transmembrane</keyword>
<feature type="transmembrane region" description="Helical" evidence="8">
    <location>
        <begin position="105"/>
        <end position="123"/>
    </location>
</feature>
<dbReference type="CDD" id="cd06261">
    <property type="entry name" value="TM_PBP2"/>
    <property type="match status" value="1"/>
</dbReference>
<dbReference type="InterPro" id="IPR035906">
    <property type="entry name" value="MetI-like_sf"/>
</dbReference>
<dbReference type="PANTHER" id="PTHR43470:SF3">
    <property type="entry name" value="PHOSPHATE TRANSPORT SYSTEM PERMEASE PROTEIN PSTA-RELATED"/>
    <property type="match status" value="1"/>
</dbReference>
<evidence type="ECO:0000256" key="3">
    <source>
        <dbReference type="ARBA" id="ARBA00022448"/>
    </source>
</evidence>
<keyword evidence="6 8" id="KW-1133">Transmembrane helix</keyword>
<comment type="similarity">
    <text evidence="2 8">Belongs to the binding-protein-dependent transport system permease family. CysTW subfamily.</text>
</comment>
<evidence type="ECO:0000256" key="5">
    <source>
        <dbReference type="ARBA" id="ARBA00022692"/>
    </source>
</evidence>
<dbReference type="InterPro" id="IPR005672">
    <property type="entry name" value="Phosphate_PstA"/>
</dbReference>
<feature type="transmembrane region" description="Helical" evidence="8">
    <location>
        <begin position="176"/>
        <end position="200"/>
    </location>
</feature>
<dbReference type="NCBIfam" id="TIGR00974">
    <property type="entry name" value="3a0107s02c"/>
    <property type="match status" value="1"/>
</dbReference>
<dbReference type="GO" id="GO:0035435">
    <property type="term" value="P:phosphate ion transmembrane transport"/>
    <property type="evidence" value="ECO:0007669"/>
    <property type="project" value="InterPro"/>
</dbReference>
<name>A0A926HV86_9FIRM</name>
<dbReference type="Pfam" id="PF00528">
    <property type="entry name" value="BPD_transp_1"/>
    <property type="match status" value="1"/>
</dbReference>
<gene>
    <name evidence="10" type="primary">pstA</name>
    <name evidence="10" type="ORF">H8695_08560</name>
</gene>
<sequence>MRRAKGIALRVGVFLSAGITVGTLAVILGFVFFNGIPHVNLDFLLGDAASGKLGIYPAIITTVYIVGLALLIAAPIGICTAIYLNEYAKRGSKFVKVVRLAAESLSGIPSIVFGLFGMIFFVTRLGWRWSILAGVMTVSIMILPTMIRSTEESLKSVPDAYREGSFGLGAGKLRTFFVVVLPSALPGIIGAIILSMGRIVGETAALMLTAGTMLKIPKDLFSQGRTLSVNMYILAKEGIDMGEAYATAVVLLATVLALNAVANLLGKKRRKG</sequence>
<dbReference type="AlphaFoldDB" id="A0A926HV86"/>
<evidence type="ECO:0000313" key="11">
    <source>
        <dbReference type="Proteomes" id="UP000620366"/>
    </source>
</evidence>
<dbReference type="GO" id="GO:0005886">
    <property type="term" value="C:plasma membrane"/>
    <property type="evidence" value="ECO:0007669"/>
    <property type="project" value="UniProtKB-SubCell"/>
</dbReference>
<feature type="transmembrane region" description="Helical" evidence="8">
    <location>
        <begin position="129"/>
        <end position="147"/>
    </location>
</feature>
<organism evidence="10 11">
    <name type="scientific">Feifania hominis</name>
    <dbReference type="NCBI Taxonomy" id="2763660"/>
    <lineage>
        <taxon>Bacteria</taxon>
        <taxon>Bacillati</taxon>
        <taxon>Bacillota</taxon>
        <taxon>Clostridia</taxon>
        <taxon>Eubacteriales</taxon>
        <taxon>Feifaniaceae</taxon>
        <taxon>Feifania</taxon>
    </lineage>
</organism>
<dbReference type="Gene3D" id="1.10.3720.10">
    <property type="entry name" value="MetI-like"/>
    <property type="match status" value="1"/>
</dbReference>
<evidence type="ECO:0000256" key="6">
    <source>
        <dbReference type="ARBA" id="ARBA00022989"/>
    </source>
</evidence>
<protein>
    <recommendedName>
        <fullName evidence="8">Phosphate transport system permease protein PstA</fullName>
    </recommendedName>
</protein>
<dbReference type="PANTHER" id="PTHR43470">
    <property type="entry name" value="PHOSPHATE TRANSPORT SYSTEM PERMEASE PROTEIN PSTA-RELATED"/>
    <property type="match status" value="1"/>
</dbReference>
<accession>A0A926HV86</accession>
<evidence type="ECO:0000259" key="9">
    <source>
        <dbReference type="PROSITE" id="PS50928"/>
    </source>
</evidence>
<dbReference type="Proteomes" id="UP000620366">
    <property type="component" value="Unassembled WGS sequence"/>
</dbReference>
<dbReference type="EMBL" id="JACRSP010000003">
    <property type="protein sequence ID" value="MBC8536735.1"/>
    <property type="molecule type" value="Genomic_DNA"/>
</dbReference>
<evidence type="ECO:0000256" key="4">
    <source>
        <dbReference type="ARBA" id="ARBA00022475"/>
    </source>
</evidence>
<dbReference type="SUPFAM" id="SSF161098">
    <property type="entry name" value="MetI-like"/>
    <property type="match status" value="1"/>
</dbReference>
<evidence type="ECO:0000256" key="8">
    <source>
        <dbReference type="RuleBase" id="RU363043"/>
    </source>
</evidence>
<dbReference type="RefSeq" id="WP_249300582.1">
    <property type="nucleotide sequence ID" value="NZ_JACRSP010000003.1"/>
</dbReference>
<keyword evidence="11" id="KW-1185">Reference proteome</keyword>
<feature type="transmembrane region" description="Helical" evidence="8">
    <location>
        <begin position="244"/>
        <end position="266"/>
    </location>
</feature>
<proteinExistence type="inferred from homology"/>
<dbReference type="InterPro" id="IPR000515">
    <property type="entry name" value="MetI-like"/>
</dbReference>
<keyword evidence="7 8" id="KW-0472">Membrane</keyword>
<dbReference type="GO" id="GO:0005315">
    <property type="term" value="F:phosphate transmembrane transporter activity"/>
    <property type="evidence" value="ECO:0007669"/>
    <property type="project" value="InterPro"/>
</dbReference>
<keyword evidence="4 8" id="KW-1003">Cell membrane</keyword>
<comment type="subcellular location">
    <subcellularLocation>
        <location evidence="1 8">Cell membrane</location>
        <topology evidence="1 8">Multi-pass membrane protein</topology>
    </subcellularLocation>
</comment>
<keyword evidence="3" id="KW-0813">Transport</keyword>
<evidence type="ECO:0000256" key="7">
    <source>
        <dbReference type="ARBA" id="ARBA00023136"/>
    </source>
</evidence>
<evidence type="ECO:0000313" key="10">
    <source>
        <dbReference type="EMBL" id="MBC8536735.1"/>
    </source>
</evidence>
<reference evidence="10" key="1">
    <citation type="submission" date="2020-08" db="EMBL/GenBank/DDBJ databases">
        <title>Genome public.</title>
        <authorList>
            <person name="Liu C."/>
            <person name="Sun Q."/>
        </authorList>
    </citation>
    <scope>NUCLEOTIDE SEQUENCE</scope>
    <source>
        <strain evidence="10">BX7</strain>
    </source>
</reference>
<evidence type="ECO:0000256" key="2">
    <source>
        <dbReference type="ARBA" id="ARBA00007069"/>
    </source>
</evidence>
<feature type="transmembrane region" description="Helical" evidence="8">
    <location>
        <begin position="53"/>
        <end position="84"/>
    </location>
</feature>
<comment type="caution">
    <text evidence="10">The sequence shown here is derived from an EMBL/GenBank/DDBJ whole genome shotgun (WGS) entry which is preliminary data.</text>
</comment>